<evidence type="ECO:0000256" key="2">
    <source>
        <dbReference type="ARBA" id="ARBA00023012"/>
    </source>
</evidence>
<dbReference type="Gene3D" id="3.40.50.2300">
    <property type="match status" value="1"/>
</dbReference>
<keyword evidence="3" id="KW-0805">Transcription regulation</keyword>
<keyword evidence="5" id="KW-0804">Transcription</keyword>
<keyword evidence="2" id="KW-0902">Two-component regulatory system</keyword>
<dbReference type="InterPro" id="IPR001789">
    <property type="entry name" value="Sig_transdc_resp-reg_receiver"/>
</dbReference>
<dbReference type="SUPFAM" id="SSF52172">
    <property type="entry name" value="CheY-like"/>
    <property type="match status" value="1"/>
</dbReference>
<proteinExistence type="predicted"/>
<dbReference type="EMBL" id="WBOS01000003">
    <property type="protein sequence ID" value="KAB2336492.1"/>
    <property type="molecule type" value="Genomic_DNA"/>
</dbReference>
<evidence type="ECO:0000256" key="4">
    <source>
        <dbReference type="ARBA" id="ARBA00023125"/>
    </source>
</evidence>
<dbReference type="Pfam" id="PF00072">
    <property type="entry name" value="Response_reg"/>
    <property type="match status" value="1"/>
</dbReference>
<keyword evidence="4" id="KW-0238">DNA-binding</keyword>
<name>A0A6L3VAG7_9BACI</name>
<dbReference type="InterPro" id="IPR050595">
    <property type="entry name" value="Bact_response_regulator"/>
</dbReference>
<dbReference type="GO" id="GO:0000160">
    <property type="term" value="P:phosphorelay signal transduction system"/>
    <property type="evidence" value="ECO:0007669"/>
    <property type="project" value="UniProtKB-KW"/>
</dbReference>
<feature type="modified residue" description="4-aspartylphosphate" evidence="6">
    <location>
        <position position="52"/>
    </location>
</feature>
<dbReference type="AlphaFoldDB" id="A0A6L3VAG7"/>
<feature type="domain" description="Response regulatory" evidence="7">
    <location>
        <begin position="3"/>
        <end position="119"/>
    </location>
</feature>
<sequence length="122" mass="14037">MKRILLAEDEEILRMLIFDTLEDEDYEIDEAADGQEALELFSQHHYDLVIIDYMMPVQTGLEVIEKIRAGANNQDVKILMLSAKSQQFEQDRVLTAGADYFMAKPFSPLQLLNKVEEILDEA</sequence>
<dbReference type="OrthoDB" id="9797769at2"/>
<evidence type="ECO:0000313" key="8">
    <source>
        <dbReference type="EMBL" id="KAB2336492.1"/>
    </source>
</evidence>
<accession>A0A6L3VAG7</accession>
<dbReference type="CDD" id="cd17574">
    <property type="entry name" value="REC_OmpR"/>
    <property type="match status" value="1"/>
</dbReference>
<gene>
    <name evidence="8" type="ORF">F7731_08940</name>
</gene>
<keyword evidence="1 6" id="KW-0597">Phosphoprotein</keyword>
<reference evidence="8 9" key="1">
    <citation type="journal article" date="2016" name="Antonie Van Leeuwenhoek">
        <title>Bacillus depressus sp. nov., isolated from soil of a sunflower field.</title>
        <authorList>
            <person name="Wei X."/>
            <person name="Xin D."/>
            <person name="Xin Y."/>
            <person name="Zhang H."/>
            <person name="Wang T."/>
            <person name="Zhang J."/>
        </authorList>
    </citation>
    <scope>NUCLEOTIDE SEQUENCE [LARGE SCALE GENOMIC DNA]</scope>
    <source>
        <strain evidence="8 9">BZ1</strain>
    </source>
</reference>
<dbReference type="SMART" id="SM00448">
    <property type="entry name" value="REC"/>
    <property type="match status" value="1"/>
</dbReference>
<dbReference type="Proteomes" id="UP000481030">
    <property type="component" value="Unassembled WGS sequence"/>
</dbReference>
<dbReference type="PANTHER" id="PTHR44591:SF3">
    <property type="entry name" value="RESPONSE REGULATORY DOMAIN-CONTAINING PROTEIN"/>
    <property type="match status" value="1"/>
</dbReference>
<dbReference type="PROSITE" id="PS50110">
    <property type="entry name" value="RESPONSE_REGULATORY"/>
    <property type="match status" value="1"/>
</dbReference>
<evidence type="ECO:0000256" key="5">
    <source>
        <dbReference type="ARBA" id="ARBA00023163"/>
    </source>
</evidence>
<evidence type="ECO:0000256" key="6">
    <source>
        <dbReference type="PROSITE-ProRule" id="PRU00169"/>
    </source>
</evidence>
<keyword evidence="9" id="KW-1185">Reference proteome</keyword>
<dbReference type="FunFam" id="3.40.50.2300:FF:000001">
    <property type="entry name" value="DNA-binding response regulator PhoB"/>
    <property type="match status" value="1"/>
</dbReference>
<dbReference type="RefSeq" id="WP_151534445.1">
    <property type="nucleotide sequence ID" value="NZ_WBOS01000003.1"/>
</dbReference>
<evidence type="ECO:0000256" key="1">
    <source>
        <dbReference type="ARBA" id="ARBA00022553"/>
    </source>
</evidence>
<evidence type="ECO:0000259" key="7">
    <source>
        <dbReference type="PROSITE" id="PS50110"/>
    </source>
</evidence>
<comment type="caution">
    <text evidence="8">The sequence shown here is derived from an EMBL/GenBank/DDBJ whole genome shotgun (WGS) entry which is preliminary data.</text>
</comment>
<protein>
    <submittedName>
        <fullName evidence="8">Response regulator</fullName>
    </submittedName>
</protein>
<dbReference type="InterPro" id="IPR011006">
    <property type="entry name" value="CheY-like_superfamily"/>
</dbReference>
<evidence type="ECO:0000313" key="9">
    <source>
        <dbReference type="Proteomes" id="UP000481030"/>
    </source>
</evidence>
<evidence type="ECO:0000256" key="3">
    <source>
        <dbReference type="ARBA" id="ARBA00023015"/>
    </source>
</evidence>
<organism evidence="8 9">
    <name type="scientific">Cytobacillus depressus</name>
    <dbReference type="NCBI Taxonomy" id="1602942"/>
    <lineage>
        <taxon>Bacteria</taxon>
        <taxon>Bacillati</taxon>
        <taxon>Bacillota</taxon>
        <taxon>Bacilli</taxon>
        <taxon>Bacillales</taxon>
        <taxon>Bacillaceae</taxon>
        <taxon>Cytobacillus</taxon>
    </lineage>
</organism>
<dbReference type="PANTHER" id="PTHR44591">
    <property type="entry name" value="STRESS RESPONSE REGULATOR PROTEIN 1"/>
    <property type="match status" value="1"/>
</dbReference>
<dbReference type="GO" id="GO:0003677">
    <property type="term" value="F:DNA binding"/>
    <property type="evidence" value="ECO:0007669"/>
    <property type="project" value="UniProtKB-KW"/>
</dbReference>